<sequence>MAMGKRGAQHLENGEGLTAAVGKGGNSGCGKRGIRERRRPCLWENEVATSMVLREGGEDCIKGWGQAAFGEGRREEVGGCRRKKGKLVGEEGADNAAVLEKGRKIVGAMGGGIMGWGEN</sequence>
<feature type="region of interest" description="Disordered" evidence="1">
    <location>
        <begin position="1"/>
        <end position="33"/>
    </location>
</feature>
<dbReference type="EnsemblPlants" id="MELO3C011528.2.1">
    <property type="protein sequence ID" value="MELO3C011528.2.1"/>
    <property type="gene ID" value="MELO3C011528.2"/>
</dbReference>
<protein>
    <submittedName>
        <fullName evidence="2">Uncharacterized protein</fullName>
    </submittedName>
</protein>
<feature type="compositionally biased region" description="Gly residues" evidence="1">
    <location>
        <begin position="22"/>
        <end position="31"/>
    </location>
</feature>
<name>A0A9I9D0Z6_CUCME</name>
<organism evidence="2">
    <name type="scientific">Cucumis melo</name>
    <name type="common">Muskmelon</name>
    <dbReference type="NCBI Taxonomy" id="3656"/>
    <lineage>
        <taxon>Eukaryota</taxon>
        <taxon>Viridiplantae</taxon>
        <taxon>Streptophyta</taxon>
        <taxon>Embryophyta</taxon>
        <taxon>Tracheophyta</taxon>
        <taxon>Spermatophyta</taxon>
        <taxon>Magnoliopsida</taxon>
        <taxon>eudicotyledons</taxon>
        <taxon>Gunneridae</taxon>
        <taxon>Pentapetalae</taxon>
        <taxon>rosids</taxon>
        <taxon>fabids</taxon>
        <taxon>Cucurbitales</taxon>
        <taxon>Cucurbitaceae</taxon>
        <taxon>Benincaseae</taxon>
        <taxon>Cucumis</taxon>
    </lineage>
</organism>
<reference evidence="2" key="1">
    <citation type="submission" date="2023-03" db="UniProtKB">
        <authorList>
            <consortium name="EnsemblPlants"/>
        </authorList>
    </citation>
    <scope>IDENTIFICATION</scope>
</reference>
<proteinExistence type="predicted"/>
<evidence type="ECO:0000256" key="1">
    <source>
        <dbReference type="SAM" id="MobiDB-lite"/>
    </source>
</evidence>
<evidence type="ECO:0000313" key="2">
    <source>
        <dbReference type="EnsemblPlants" id="MELO3C011528.2.1"/>
    </source>
</evidence>
<dbReference type="Gramene" id="MELO3C011528.2.1">
    <property type="protein sequence ID" value="MELO3C011528.2.1"/>
    <property type="gene ID" value="MELO3C011528.2"/>
</dbReference>
<dbReference type="AlphaFoldDB" id="A0A9I9D0Z6"/>
<accession>A0A9I9D0Z6</accession>